<dbReference type="EMBL" id="RQYC01000002">
    <property type="protein sequence ID" value="RRD91218.1"/>
    <property type="molecule type" value="Genomic_DNA"/>
</dbReference>
<keyword evidence="7 22" id="KW-0812">Transmembrane</keyword>
<evidence type="ECO:0000256" key="5">
    <source>
        <dbReference type="ARBA" id="ARBA00022676"/>
    </source>
</evidence>
<feature type="transmembrane region" description="Helical" evidence="22">
    <location>
        <begin position="331"/>
        <end position="352"/>
    </location>
</feature>
<sequence length="444" mass="49534">MKFSSLFPKSKPFARPDLPGYRQMQMRQPQYDKTLLWVLLCLLGFGLVMVYSASVAQAGLHNYANRAVFFIKQCQFAVIGILLAALLCRVPMWRWLRWIKLLLPFSLFVLAVVPLIGEEINGAKRWMPLPGGLKIQPSEIFKLMTILYMAGFFKRRMEILHDFGKVKWVAVPIGLGIGFILLTRDLGSAMVVFAIALVMLFLANLPGKWFAMVVGIGVSVAATVIATSDFRMRRVSVMWQPWKDPTGTGYQSMGSLMSMERGGWFGEGLGNGVFKRGFLPEAHTDFILAVIAEELGLITVTLLIFCYAWIVWRAFSIGRNARDLDLHFNSFVAIGIGVWIAAQSFINIGVNISLLPNKGLTLPLISYGGSSLVIIIVALTILLRVDYENRMKIKGISFDDPNWKTAEAPAETADGEADNDTENGEHPAEDETPVHPTHPYRTTR</sequence>
<dbReference type="GO" id="GO:0008955">
    <property type="term" value="F:peptidoglycan glycosyltransferase activity"/>
    <property type="evidence" value="ECO:0007669"/>
    <property type="project" value="UniProtKB-EC"/>
</dbReference>
<accession>A0A3P2A8D3</accession>
<proteinExistence type="inferred from homology"/>
<evidence type="ECO:0000256" key="13">
    <source>
        <dbReference type="ARBA" id="ARBA00023316"/>
    </source>
</evidence>
<dbReference type="PANTHER" id="PTHR30474:SF2">
    <property type="entry name" value="PEPTIDOGLYCAN GLYCOSYLTRANSFERASE FTSW-RELATED"/>
    <property type="match status" value="1"/>
</dbReference>
<comment type="caution">
    <text evidence="23">The sequence shown here is derived from an EMBL/GenBank/DDBJ whole genome shotgun (WGS) entry which is preliminary data.</text>
</comment>
<feature type="transmembrane region" description="Helical" evidence="22">
    <location>
        <begin position="95"/>
        <end position="115"/>
    </location>
</feature>
<evidence type="ECO:0000256" key="10">
    <source>
        <dbReference type="ARBA" id="ARBA00022989"/>
    </source>
</evidence>
<dbReference type="GO" id="GO:0051301">
    <property type="term" value="P:cell division"/>
    <property type="evidence" value="ECO:0007669"/>
    <property type="project" value="UniProtKB-KW"/>
</dbReference>
<keyword evidence="24" id="KW-1185">Reference proteome</keyword>
<evidence type="ECO:0000256" key="21">
    <source>
        <dbReference type="SAM" id="MobiDB-lite"/>
    </source>
</evidence>
<evidence type="ECO:0000256" key="4">
    <source>
        <dbReference type="ARBA" id="ARBA00022618"/>
    </source>
</evidence>
<evidence type="ECO:0000256" key="14">
    <source>
        <dbReference type="ARBA" id="ARBA00032370"/>
    </source>
</evidence>
<evidence type="ECO:0000256" key="3">
    <source>
        <dbReference type="ARBA" id="ARBA00022475"/>
    </source>
</evidence>
<protein>
    <recommendedName>
        <fullName evidence="17">Probable peptidoglycan glycosyltransferase FtsW</fullName>
        <ecNumber evidence="19">2.4.99.28</ecNumber>
    </recommendedName>
    <alternativeName>
        <fullName evidence="18">Cell division protein FtsW</fullName>
    </alternativeName>
    <alternativeName>
        <fullName evidence="15">Cell wall polymerase</fullName>
    </alternativeName>
    <alternativeName>
        <fullName evidence="14">Peptidoglycan polymerase</fullName>
    </alternativeName>
</protein>
<dbReference type="GO" id="GO:0071555">
    <property type="term" value="P:cell wall organization"/>
    <property type="evidence" value="ECO:0007669"/>
    <property type="project" value="UniProtKB-KW"/>
</dbReference>
<evidence type="ECO:0000256" key="9">
    <source>
        <dbReference type="ARBA" id="ARBA00022984"/>
    </source>
</evidence>
<evidence type="ECO:0000256" key="19">
    <source>
        <dbReference type="ARBA" id="ARBA00044770"/>
    </source>
</evidence>
<dbReference type="AlphaFoldDB" id="A0A3P2A8D3"/>
<evidence type="ECO:0000256" key="2">
    <source>
        <dbReference type="ARBA" id="ARBA00004752"/>
    </source>
</evidence>
<dbReference type="Pfam" id="PF01098">
    <property type="entry name" value="FTSW_RODA_SPOVE"/>
    <property type="match status" value="1"/>
</dbReference>
<dbReference type="InterPro" id="IPR001182">
    <property type="entry name" value="FtsW/RodA"/>
</dbReference>
<evidence type="ECO:0000256" key="7">
    <source>
        <dbReference type="ARBA" id="ARBA00022692"/>
    </source>
</evidence>
<gene>
    <name evidence="23" type="primary">ftsW</name>
    <name evidence="23" type="ORF">EII21_02165</name>
</gene>
<evidence type="ECO:0000256" key="11">
    <source>
        <dbReference type="ARBA" id="ARBA00023136"/>
    </source>
</evidence>
<keyword evidence="10 22" id="KW-1133">Transmembrane helix</keyword>
<keyword evidence="3" id="KW-1003">Cell membrane</keyword>
<keyword evidence="8" id="KW-0133">Cell shape</keyword>
<dbReference type="GO" id="GO:0015648">
    <property type="term" value="F:lipid-linked peptidoglycan transporter activity"/>
    <property type="evidence" value="ECO:0007669"/>
    <property type="project" value="TreeGrafter"/>
</dbReference>
<evidence type="ECO:0000256" key="20">
    <source>
        <dbReference type="ARBA" id="ARBA00049902"/>
    </source>
</evidence>
<keyword evidence="4" id="KW-0132">Cell division</keyword>
<organism evidence="23 24">
    <name type="scientific">Conchiformibius steedae</name>
    <dbReference type="NCBI Taxonomy" id="153493"/>
    <lineage>
        <taxon>Bacteria</taxon>
        <taxon>Pseudomonadati</taxon>
        <taxon>Pseudomonadota</taxon>
        <taxon>Betaproteobacteria</taxon>
        <taxon>Neisseriales</taxon>
        <taxon>Neisseriaceae</taxon>
        <taxon>Conchiformibius</taxon>
    </lineage>
</organism>
<feature type="transmembrane region" description="Helical" evidence="22">
    <location>
        <begin position="364"/>
        <end position="385"/>
    </location>
</feature>
<keyword evidence="12" id="KW-0131">Cell cycle</keyword>
<comment type="pathway">
    <text evidence="2">Cell wall biogenesis; peptidoglycan biosynthesis.</text>
</comment>
<feature type="transmembrane region" description="Helical" evidence="22">
    <location>
        <begin position="210"/>
        <end position="228"/>
    </location>
</feature>
<dbReference type="STRING" id="1121352.GCA_000620925_00258"/>
<feature type="compositionally biased region" description="Acidic residues" evidence="21">
    <location>
        <begin position="413"/>
        <end position="422"/>
    </location>
</feature>
<dbReference type="InterPro" id="IPR013437">
    <property type="entry name" value="FtsW"/>
</dbReference>
<feature type="compositionally biased region" description="Basic and acidic residues" evidence="21">
    <location>
        <begin position="423"/>
        <end position="433"/>
    </location>
</feature>
<evidence type="ECO:0000256" key="6">
    <source>
        <dbReference type="ARBA" id="ARBA00022679"/>
    </source>
</evidence>
<dbReference type="GO" id="GO:0008360">
    <property type="term" value="P:regulation of cell shape"/>
    <property type="evidence" value="ECO:0007669"/>
    <property type="project" value="UniProtKB-KW"/>
</dbReference>
<reference evidence="23 24" key="1">
    <citation type="submission" date="2018-11" db="EMBL/GenBank/DDBJ databases">
        <title>Genomes From Bacteria Associated with the Canine Oral Cavity: a Test Case for Automated Genome-Based Taxonomic Assignment.</title>
        <authorList>
            <person name="Coil D.A."/>
            <person name="Jospin G."/>
            <person name="Darling A.E."/>
            <person name="Wallis C."/>
            <person name="Davis I.J."/>
            <person name="Harris S."/>
            <person name="Eisen J.A."/>
            <person name="Holcombe L.J."/>
            <person name="O'Flynn C."/>
        </authorList>
    </citation>
    <scope>NUCLEOTIDE SEQUENCE [LARGE SCALE GENOMIC DNA]</scope>
    <source>
        <strain evidence="23 24">COT-280</strain>
    </source>
</reference>
<feature type="transmembrane region" description="Helical" evidence="22">
    <location>
        <begin position="67"/>
        <end position="88"/>
    </location>
</feature>
<evidence type="ECO:0000313" key="23">
    <source>
        <dbReference type="EMBL" id="RRD91218.1"/>
    </source>
</evidence>
<feature type="transmembrane region" description="Helical" evidence="22">
    <location>
        <begin position="188"/>
        <end position="205"/>
    </location>
</feature>
<dbReference type="Proteomes" id="UP000269923">
    <property type="component" value="Unassembled WGS sequence"/>
</dbReference>
<evidence type="ECO:0000256" key="22">
    <source>
        <dbReference type="SAM" id="Phobius"/>
    </source>
</evidence>
<feature type="transmembrane region" description="Helical" evidence="22">
    <location>
        <begin position="286"/>
        <end position="310"/>
    </location>
</feature>
<evidence type="ECO:0000256" key="16">
    <source>
        <dbReference type="ARBA" id="ARBA00038053"/>
    </source>
</evidence>
<name>A0A3P2A8D3_9NEIS</name>
<evidence type="ECO:0000256" key="8">
    <source>
        <dbReference type="ARBA" id="ARBA00022960"/>
    </source>
</evidence>
<dbReference type="GO" id="GO:0005886">
    <property type="term" value="C:plasma membrane"/>
    <property type="evidence" value="ECO:0007669"/>
    <property type="project" value="UniProtKB-SubCell"/>
</dbReference>
<keyword evidence="9" id="KW-0573">Peptidoglycan synthesis</keyword>
<comment type="catalytic activity">
    <reaction evidence="20">
        <text>[GlcNAc-(1-&gt;4)-Mur2Ac(oyl-L-Ala-gamma-D-Glu-L-Lys-D-Ala-D-Ala)](n)-di-trans,octa-cis-undecaprenyl diphosphate + beta-D-GlcNAc-(1-&gt;4)-Mur2Ac(oyl-L-Ala-gamma-D-Glu-L-Lys-D-Ala-D-Ala)-di-trans,octa-cis-undecaprenyl diphosphate = [GlcNAc-(1-&gt;4)-Mur2Ac(oyl-L-Ala-gamma-D-Glu-L-Lys-D-Ala-D-Ala)](n+1)-di-trans,octa-cis-undecaprenyl diphosphate + di-trans,octa-cis-undecaprenyl diphosphate + H(+)</text>
        <dbReference type="Rhea" id="RHEA:23708"/>
        <dbReference type="Rhea" id="RHEA-COMP:9602"/>
        <dbReference type="Rhea" id="RHEA-COMP:9603"/>
        <dbReference type="ChEBI" id="CHEBI:15378"/>
        <dbReference type="ChEBI" id="CHEBI:58405"/>
        <dbReference type="ChEBI" id="CHEBI:60033"/>
        <dbReference type="ChEBI" id="CHEBI:78435"/>
        <dbReference type="EC" id="2.4.99.28"/>
    </reaction>
</comment>
<dbReference type="NCBIfam" id="TIGR02614">
    <property type="entry name" value="ftsW"/>
    <property type="match status" value="1"/>
</dbReference>
<keyword evidence="5" id="KW-0328">Glycosyltransferase</keyword>
<dbReference type="PANTHER" id="PTHR30474">
    <property type="entry name" value="CELL CYCLE PROTEIN"/>
    <property type="match status" value="1"/>
</dbReference>
<evidence type="ECO:0000256" key="17">
    <source>
        <dbReference type="ARBA" id="ARBA00041185"/>
    </source>
</evidence>
<dbReference type="GO" id="GO:0032153">
    <property type="term" value="C:cell division site"/>
    <property type="evidence" value="ECO:0007669"/>
    <property type="project" value="TreeGrafter"/>
</dbReference>
<dbReference type="GO" id="GO:0009252">
    <property type="term" value="P:peptidoglycan biosynthetic process"/>
    <property type="evidence" value="ECO:0007669"/>
    <property type="project" value="UniProtKB-KW"/>
</dbReference>
<keyword evidence="13" id="KW-0961">Cell wall biogenesis/degradation</keyword>
<comment type="subcellular location">
    <subcellularLocation>
        <location evidence="1">Cell membrane</location>
        <topology evidence="1">Multi-pass membrane protein</topology>
    </subcellularLocation>
</comment>
<keyword evidence="6" id="KW-0808">Transferase</keyword>
<feature type="transmembrane region" description="Helical" evidence="22">
    <location>
        <begin position="34"/>
        <end position="55"/>
    </location>
</feature>
<dbReference type="EC" id="2.4.99.28" evidence="19"/>
<evidence type="ECO:0000256" key="15">
    <source>
        <dbReference type="ARBA" id="ARBA00033270"/>
    </source>
</evidence>
<dbReference type="OrthoDB" id="9768187at2"/>
<evidence type="ECO:0000256" key="18">
    <source>
        <dbReference type="ARBA" id="ARBA00041418"/>
    </source>
</evidence>
<comment type="similarity">
    <text evidence="16">Belongs to the SEDS family. FtsW subfamily.</text>
</comment>
<evidence type="ECO:0000256" key="1">
    <source>
        <dbReference type="ARBA" id="ARBA00004651"/>
    </source>
</evidence>
<feature type="region of interest" description="Disordered" evidence="21">
    <location>
        <begin position="402"/>
        <end position="444"/>
    </location>
</feature>
<evidence type="ECO:0000313" key="24">
    <source>
        <dbReference type="Proteomes" id="UP000269923"/>
    </source>
</evidence>
<evidence type="ECO:0000256" key="12">
    <source>
        <dbReference type="ARBA" id="ARBA00023306"/>
    </source>
</evidence>
<keyword evidence="11 22" id="KW-0472">Membrane</keyword>